<name>A0A0R0LFN1_SOYBN</name>
<dbReference type="EnsemblPlants" id="KRH75971">
    <property type="protein sequence ID" value="KRH75971"/>
    <property type="gene ID" value="GLYMA_01G121500"/>
</dbReference>
<evidence type="ECO:0000313" key="3">
    <source>
        <dbReference type="Proteomes" id="UP000008827"/>
    </source>
</evidence>
<keyword evidence="3" id="KW-1185">Reference proteome</keyword>
<evidence type="ECO:0000313" key="1">
    <source>
        <dbReference type="EMBL" id="KRH75971.1"/>
    </source>
</evidence>
<dbReference type="EMBL" id="CM000834">
    <property type="protein sequence ID" value="KRH75971.1"/>
    <property type="molecule type" value="Genomic_DNA"/>
</dbReference>
<evidence type="ECO:0000313" key="2">
    <source>
        <dbReference type="EnsemblPlants" id="KRH75971"/>
    </source>
</evidence>
<gene>
    <name evidence="1" type="ORF">GLYMA_01G121500</name>
</gene>
<reference evidence="2" key="2">
    <citation type="submission" date="2018-02" db="UniProtKB">
        <authorList>
            <consortium name="EnsemblPlants"/>
        </authorList>
    </citation>
    <scope>IDENTIFICATION</scope>
    <source>
        <strain evidence="2">Williams 82</strain>
    </source>
</reference>
<accession>A0A0R0LFN1</accession>
<dbReference type="AlphaFoldDB" id="A0A0R0LFN1"/>
<dbReference type="Gramene" id="KRH75971">
    <property type="protein sequence ID" value="KRH75971"/>
    <property type="gene ID" value="GLYMA_01G121500"/>
</dbReference>
<reference evidence="1" key="3">
    <citation type="submission" date="2018-07" db="EMBL/GenBank/DDBJ databases">
        <title>WGS assembly of Glycine max.</title>
        <authorList>
            <person name="Schmutz J."/>
            <person name="Cannon S."/>
            <person name="Schlueter J."/>
            <person name="Ma J."/>
            <person name="Mitros T."/>
            <person name="Nelson W."/>
            <person name="Hyten D."/>
            <person name="Song Q."/>
            <person name="Thelen J."/>
            <person name="Cheng J."/>
            <person name="Xu D."/>
            <person name="Hellsten U."/>
            <person name="May G."/>
            <person name="Yu Y."/>
            <person name="Sakurai T."/>
            <person name="Umezawa T."/>
            <person name="Bhattacharyya M."/>
            <person name="Sandhu D."/>
            <person name="Valliyodan B."/>
            <person name="Lindquist E."/>
            <person name="Peto M."/>
            <person name="Grant D."/>
            <person name="Shu S."/>
            <person name="Goodstein D."/>
            <person name="Barry K."/>
            <person name="Futrell-Griggs M."/>
            <person name="Abernathy B."/>
            <person name="Du J."/>
            <person name="Tian Z."/>
            <person name="Zhu L."/>
            <person name="Gill N."/>
            <person name="Joshi T."/>
            <person name="Libault M."/>
            <person name="Sethuraman A."/>
            <person name="Zhang X."/>
            <person name="Shinozaki K."/>
            <person name="Nguyen H."/>
            <person name="Wing R."/>
            <person name="Cregan P."/>
            <person name="Specht J."/>
            <person name="Grimwood J."/>
            <person name="Rokhsar D."/>
            <person name="Stacey G."/>
            <person name="Shoemaker R."/>
            <person name="Jackson S."/>
        </authorList>
    </citation>
    <scope>NUCLEOTIDE SEQUENCE</scope>
    <source>
        <tissue evidence="1">Callus</tissue>
    </source>
</reference>
<sequence>MKAIRIGLVVSSPGNLNEVIISSTLITTVIPKKDRYQTTRKCLVLQTSHSRYLALGVRECVGDPISASDMAKILYITGGTTFTLQADFLRF</sequence>
<organism evidence="1">
    <name type="scientific">Glycine max</name>
    <name type="common">Soybean</name>
    <name type="synonym">Glycine hispida</name>
    <dbReference type="NCBI Taxonomy" id="3847"/>
    <lineage>
        <taxon>Eukaryota</taxon>
        <taxon>Viridiplantae</taxon>
        <taxon>Streptophyta</taxon>
        <taxon>Embryophyta</taxon>
        <taxon>Tracheophyta</taxon>
        <taxon>Spermatophyta</taxon>
        <taxon>Magnoliopsida</taxon>
        <taxon>eudicotyledons</taxon>
        <taxon>Gunneridae</taxon>
        <taxon>Pentapetalae</taxon>
        <taxon>rosids</taxon>
        <taxon>fabids</taxon>
        <taxon>Fabales</taxon>
        <taxon>Fabaceae</taxon>
        <taxon>Papilionoideae</taxon>
        <taxon>50 kb inversion clade</taxon>
        <taxon>NPAAA clade</taxon>
        <taxon>indigoferoid/millettioid clade</taxon>
        <taxon>Phaseoleae</taxon>
        <taxon>Glycine</taxon>
        <taxon>Glycine subgen. Soja</taxon>
    </lineage>
</organism>
<reference evidence="1 2" key="1">
    <citation type="journal article" date="2010" name="Nature">
        <title>Genome sequence of the palaeopolyploid soybean.</title>
        <authorList>
            <person name="Schmutz J."/>
            <person name="Cannon S.B."/>
            <person name="Schlueter J."/>
            <person name="Ma J."/>
            <person name="Mitros T."/>
            <person name="Nelson W."/>
            <person name="Hyten D.L."/>
            <person name="Song Q."/>
            <person name="Thelen J.J."/>
            <person name="Cheng J."/>
            <person name="Xu D."/>
            <person name="Hellsten U."/>
            <person name="May G.D."/>
            <person name="Yu Y."/>
            <person name="Sakurai T."/>
            <person name="Umezawa T."/>
            <person name="Bhattacharyya M.K."/>
            <person name="Sandhu D."/>
            <person name="Valliyodan B."/>
            <person name="Lindquist E."/>
            <person name="Peto M."/>
            <person name="Grant D."/>
            <person name="Shu S."/>
            <person name="Goodstein D."/>
            <person name="Barry K."/>
            <person name="Futrell-Griggs M."/>
            <person name="Abernathy B."/>
            <person name="Du J."/>
            <person name="Tian Z."/>
            <person name="Zhu L."/>
            <person name="Gill N."/>
            <person name="Joshi T."/>
            <person name="Libault M."/>
            <person name="Sethuraman A."/>
            <person name="Zhang X.-C."/>
            <person name="Shinozaki K."/>
            <person name="Nguyen H.T."/>
            <person name="Wing R.A."/>
            <person name="Cregan P."/>
            <person name="Specht J."/>
            <person name="Grimwood J."/>
            <person name="Rokhsar D."/>
            <person name="Stacey G."/>
            <person name="Shoemaker R.C."/>
            <person name="Jackson S.A."/>
        </authorList>
    </citation>
    <scope>NUCLEOTIDE SEQUENCE</scope>
    <source>
        <strain evidence="2">cv. Williams 82</strain>
        <tissue evidence="1">Callus</tissue>
    </source>
</reference>
<protein>
    <submittedName>
        <fullName evidence="1 2">Uncharacterized protein</fullName>
    </submittedName>
</protein>
<dbReference type="InParanoid" id="A0A0R0LFN1"/>
<dbReference type="Proteomes" id="UP000008827">
    <property type="component" value="Chromosome 1"/>
</dbReference>
<proteinExistence type="predicted"/>